<sequence>MLAISATGCAAPDLDSPSPAFVPVYAANFPDPFILPHNGRFLAYATNAERLQANVQMAVSDDLVSWAPLRRDGKLHDAMPELPRWAQQGWTWAPEVMQLGGRYLMYFTARERTSQRQCTGVAHSNNPRGPFVSEADEPLLCQRELGGTIDANPFQDADGQLYLYFKPDANAVGKPTEIMVQRLTPDGLQLVGEQELLLRNDKPWEAHVIEAPTMVRQGDSYILFYSANHFGWEKHQRLSPYAIGHARCDTPMGPCTEAPGNPLLQSVNNRQAGCLSGPGHQAIFEAGGRQYMVFHAHAARPGCRNAHSGRQMYVAPLLWQDGEPVLGQSLRPRNQKL</sequence>
<dbReference type="InterPro" id="IPR006710">
    <property type="entry name" value="Glyco_hydro_43"/>
</dbReference>
<dbReference type="CDD" id="cd08999">
    <property type="entry name" value="GH43_ABN-like"/>
    <property type="match status" value="1"/>
</dbReference>
<keyword evidence="3 6" id="KW-0326">Glycosidase</keyword>
<dbReference type="AlphaFoldDB" id="A0A841LFN1"/>
<evidence type="ECO:0000256" key="4">
    <source>
        <dbReference type="PIRSR" id="PIRSR606710-1"/>
    </source>
</evidence>
<evidence type="ECO:0000256" key="2">
    <source>
        <dbReference type="ARBA" id="ARBA00022801"/>
    </source>
</evidence>
<dbReference type="RefSeq" id="WP_243452794.1">
    <property type="nucleotide sequence ID" value="NZ_BMOX01000026.1"/>
</dbReference>
<name>A0A841LFN1_9SPHN</name>
<evidence type="ECO:0000256" key="3">
    <source>
        <dbReference type="ARBA" id="ARBA00023295"/>
    </source>
</evidence>
<dbReference type="EMBL" id="JACIIV010000012">
    <property type="protein sequence ID" value="MBB6227778.1"/>
    <property type="molecule type" value="Genomic_DNA"/>
</dbReference>
<feature type="active site" description="Proton acceptor" evidence="4">
    <location>
        <position position="31"/>
    </location>
</feature>
<evidence type="ECO:0000313" key="8">
    <source>
        <dbReference type="Proteomes" id="UP000538147"/>
    </source>
</evidence>
<dbReference type="InterPro" id="IPR023296">
    <property type="entry name" value="Glyco_hydro_beta-prop_sf"/>
</dbReference>
<dbReference type="PANTHER" id="PTHR42812:SF5">
    <property type="entry name" value="ENDO-ARABINASE"/>
    <property type="match status" value="1"/>
</dbReference>
<dbReference type="GO" id="GO:0005975">
    <property type="term" value="P:carbohydrate metabolic process"/>
    <property type="evidence" value="ECO:0007669"/>
    <property type="project" value="InterPro"/>
</dbReference>
<feature type="site" description="Important for catalytic activity, responsible for pKa modulation of the active site Glu and correct orientation of both the proton donor and substrate" evidence="5">
    <location>
        <position position="150"/>
    </location>
</feature>
<keyword evidence="8" id="KW-1185">Reference proteome</keyword>
<evidence type="ECO:0000256" key="1">
    <source>
        <dbReference type="ARBA" id="ARBA00009865"/>
    </source>
</evidence>
<dbReference type="Proteomes" id="UP000538147">
    <property type="component" value="Unassembled WGS sequence"/>
</dbReference>
<evidence type="ECO:0000256" key="5">
    <source>
        <dbReference type="PIRSR" id="PIRSR606710-2"/>
    </source>
</evidence>
<dbReference type="GO" id="GO:0004553">
    <property type="term" value="F:hydrolase activity, hydrolyzing O-glycosyl compounds"/>
    <property type="evidence" value="ECO:0007669"/>
    <property type="project" value="InterPro"/>
</dbReference>
<protein>
    <submittedName>
        <fullName evidence="7">Beta-xylosidase</fullName>
    </submittedName>
</protein>
<evidence type="ECO:0000313" key="7">
    <source>
        <dbReference type="EMBL" id="MBB6227778.1"/>
    </source>
</evidence>
<proteinExistence type="inferred from homology"/>
<feature type="active site" description="Proton donor" evidence="4">
    <location>
        <position position="210"/>
    </location>
</feature>
<accession>A0A841LFN1</accession>
<dbReference type="PANTHER" id="PTHR42812">
    <property type="entry name" value="BETA-XYLOSIDASE"/>
    <property type="match status" value="1"/>
</dbReference>
<dbReference type="Gene3D" id="2.115.10.20">
    <property type="entry name" value="Glycosyl hydrolase domain, family 43"/>
    <property type="match status" value="1"/>
</dbReference>
<dbReference type="Pfam" id="PF04616">
    <property type="entry name" value="Glyco_hydro_43"/>
    <property type="match status" value="1"/>
</dbReference>
<keyword evidence="2 6" id="KW-0378">Hydrolase</keyword>
<comment type="caution">
    <text evidence="7">The sequence shown here is derived from an EMBL/GenBank/DDBJ whole genome shotgun (WGS) entry which is preliminary data.</text>
</comment>
<dbReference type="InterPro" id="IPR051795">
    <property type="entry name" value="Glycosyl_Hydrlase_43"/>
</dbReference>
<gene>
    <name evidence="7" type="ORF">FHS79_001957</name>
</gene>
<comment type="similarity">
    <text evidence="1 6">Belongs to the glycosyl hydrolase 43 family.</text>
</comment>
<dbReference type="SUPFAM" id="SSF75005">
    <property type="entry name" value="Arabinanase/levansucrase/invertase"/>
    <property type="match status" value="1"/>
</dbReference>
<organism evidence="7 8">
    <name type="scientific">Polymorphobacter multimanifer</name>
    <dbReference type="NCBI Taxonomy" id="1070431"/>
    <lineage>
        <taxon>Bacteria</taxon>
        <taxon>Pseudomonadati</taxon>
        <taxon>Pseudomonadota</taxon>
        <taxon>Alphaproteobacteria</taxon>
        <taxon>Sphingomonadales</taxon>
        <taxon>Sphingosinicellaceae</taxon>
        <taxon>Polymorphobacter</taxon>
    </lineage>
</organism>
<reference evidence="7 8" key="1">
    <citation type="submission" date="2020-08" db="EMBL/GenBank/DDBJ databases">
        <title>Genomic Encyclopedia of Type Strains, Phase IV (KMG-IV): sequencing the most valuable type-strain genomes for metagenomic binning, comparative biology and taxonomic classification.</title>
        <authorList>
            <person name="Goeker M."/>
        </authorList>
    </citation>
    <scope>NUCLEOTIDE SEQUENCE [LARGE SCALE GENOMIC DNA]</scope>
    <source>
        <strain evidence="7 8">DSM 102189</strain>
    </source>
</reference>
<evidence type="ECO:0000256" key="6">
    <source>
        <dbReference type="RuleBase" id="RU361187"/>
    </source>
</evidence>